<dbReference type="EMBL" id="JARIHO010000117">
    <property type="protein sequence ID" value="KAJ7302348.1"/>
    <property type="molecule type" value="Genomic_DNA"/>
</dbReference>
<keyword evidence="3" id="KW-1185">Reference proteome</keyword>
<proteinExistence type="predicted"/>
<feature type="chain" id="PRO_5041898396" evidence="1">
    <location>
        <begin position="17"/>
        <end position="74"/>
    </location>
</feature>
<evidence type="ECO:0000313" key="3">
    <source>
        <dbReference type="Proteomes" id="UP001218218"/>
    </source>
</evidence>
<gene>
    <name evidence="2" type="ORF">DFH08DRAFT_905414</name>
</gene>
<reference evidence="2" key="1">
    <citation type="submission" date="2023-03" db="EMBL/GenBank/DDBJ databases">
        <title>Massive genome expansion in bonnet fungi (Mycena s.s.) driven by repeated elements and novel gene families across ecological guilds.</title>
        <authorList>
            <consortium name="Lawrence Berkeley National Laboratory"/>
            <person name="Harder C.B."/>
            <person name="Miyauchi S."/>
            <person name="Viragh M."/>
            <person name="Kuo A."/>
            <person name="Thoen E."/>
            <person name="Andreopoulos B."/>
            <person name="Lu D."/>
            <person name="Skrede I."/>
            <person name="Drula E."/>
            <person name="Henrissat B."/>
            <person name="Morin E."/>
            <person name="Kohler A."/>
            <person name="Barry K."/>
            <person name="LaButti K."/>
            <person name="Morin E."/>
            <person name="Salamov A."/>
            <person name="Lipzen A."/>
            <person name="Mereny Z."/>
            <person name="Hegedus B."/>
            <person name="Baldrian P."/>
            <person name="Stursova M."/>
            <person name="Weitz H."/>
            <person name="Taylor A."/>
            <person name="Grigoriev I.V."/>
            <person name="Nagy L.G."/>
            <person name="Martin F."/>
            <person name="Kauserud H."/>
        </authorList>
    </citation>
    <scope>NUCLEOTIDE SEQUENCE</scope>
    <source>
        <strain evidence="2">CBHHK002</strain>
    </source>
</reference>
<dbReference type="Proteomes" id="UP001218218">
    <property type="component" value="Unassembled WGS sequence"/>
</dbReference>
<comment type="caution">
    <text evidence="2">The sequence shown here is derived from an EMBL/GenBank/DDBJ whole genome shotgun (WGS) entry which is preliminary data.</text>
</comment>
<protein>
    <submittedName>
        <fullName evidence="2">Uncharacterized protein</fullName>
    </submittedName>
</protein>
<keyword evidence="1" id="KW-0732">Signal</keyword>
<feature type="signal peptide" evidence="1">
    <location>
        <begin position="1"/>
        <end position="16"/>
    </location>
</feature>
<evidence type="ECO:0000256" key="1">
    <source>
        <dbReference type="SAM" id="SignalP"/>
    </source>
</evidence>
<evidence type="ECO:0000313" key="2">
    <source>
        <dbReference type="EMBL" id="KAJ7302348.1"/>
    </source>
</evidence>
<feature type="non-terminal residue" evidence="2">
    <location>
        <position position="1"/>
    </location>
</feature>
<sequence>MILLIFAVVASGFAFSAREASKLTDLVLWCHLHNGSEAEKKDATPFLAVDFPVMLVLAPGLSVSGILGIAGRGS</sequence>
<organism evidence="2 3">
    <name type="scientific">Mycena albidolilacea</name>
    <dbReference type="NCBI Taxonomy" id="1033008"/>
    <lineage>
        <taxon>Eukaryota</taxon>
        <taxon>Fungi</taxon>
        <taxon>Dikarya</taxon>
        <taxon>Basidiomycota</taxon>
        <taxon>Agaricomycotina</taxon>
        <taxon>Agaricomycetes</taxon>
        <taxon>Agaricomycetidae</taxon>
        <taxon>Agaricales</taxon>
        <taxon>Marasmiineae</taxon>
        <taxon>Mycenaceae</taxon>
        <taxon>Mycena</taxon>
    </lineage>
</organism>
<name>A0AAD7E8M7_9AGAR</name>
<accession>A0AAD7E8M7</accession>
<dbReference type="AlphaFoldDB" id="A0AAD7E8M7"/>